<dbReference type="AlphaFoldDB" id="A0A1Y6C540"/>
<evidence type="ECO:0000313" key="2">
    <source>
        <dbReference type="EMBL" id="SMF46041.1"/>
    </source>
</evidence>
<dbReference type="Proteomes" id="UP000192907">
    <property type="component" value="Unassembled WGS sequence"/>
</dbReference>
<sequence>MDVVESTDFRSPTPGPAETGEPQNGQLLSCCKHTIDMHAAYNSMMVCSDCKQIIKCFDDEKAFKNYQRFCASRHRKILATEHSDRFVVVFSSYDTYST</sequence>
<accession>A0A1Y6C540</accession>
<feature type="region of interest" description="Disordered" evidence="1">
    <location>
        <begin position="1"/>
        <end position="25"/>
    </location>
</feature>
<keyword evidence="3" id="KW-1185">Reference proteome</keyword>
<organism evidence="2 3">
    <name type="scientific">Pseudobacteriovorax antillogorgiicola</name>
    <dbReference type="NCBI Taxonomy" id="1513793"/>
    <lineage>
        <taxon>Bacteria</taxon>
        <taxon>Pseudomonadati</taxon>
        <taxon>Bdellovibrionota</taxon>
        <taxon>Oligoflexia</taxon>
        <taxon>Oligoflexales</taxon>
        <taxon>Pseudobacteriovoracaceae</taxon>
        <taxon>Pseudobacteriovorax</taxon>
    </lineage>
</organism>
<name>A0A1Y6C540_9BACT</name>
<evidence type="ECO:0000256" key="1">
    <source>
        <dbReference type="SAM" id="MobiDB-lite"/>
    </source>
</evidence>
<protein>
    <submittedName>
        <fullName evidence="2">Uncharacterized protein</fullName>
    </submittedName>
</protein>
<evidence type="ECO:0000313" key="3">
    <source>
        <dbReference type="Proteomes" id="UP000192907"/>
    </source>
</evidence>
<proteinExistence type="predicted"/>
<dbReference type="STRING" id="1513793.SAMN06296036_11415"/>
<dbReference type="EMBL" id="FWZT01000014">
    <property type="protein sequence ID" value="SMF46041.1"/>
    <property type="molecule type" value="Genomic_DNA"/>
</dbReference>
<gene>
    <name evidence="2" type="ORF">SAMN06296036_11415</name>
</gene>
<reference evidence="3" key="1">
    <citation type="submission" date="2017-04" db="EMBL/GenBank/DDBJ databases">
        <authorList>
            <person name="Varghese N."/>
            <person name="Submissions S."/>
        </authorList>
    </citation>
    <scope>NUCLEOTIDE SEQUENCE [LARGE SCALE GENOMIC DNA]</scope>
    <source>
        <strain evidence="3">RKEM611</strain>
    </source>
</reference>